<reference evidence="2" key="1">
    <citation type="submission" date="2025-08" db="UniProtKB">
        <authorList>
            <consortium name="RefSeq"/>
        </authorList>
    </citation>
    <scope>IDENTIFICATION</scope>
</reference>
<sequence length="249" mass="26406">MAFNNKVVIVTGASSGIGASTAKAFSTAGAEVVMVGRNEAKLKSVAAKCKNPLVLIADIRKDDDVKRIMDQTIKTFGRLDILINNAGLVTIGDIMESDSMMKAYDLAMNTNLRGLVHMTSVAAPHLAKTKGNIVNISSVAGLITPAIRGTLNYYVSKAAVNHFTQCSAIDLAPHGIRVNTVSPGPVRTDFITNANIDADYEVIKTKNALTRVSEPEEIAELIMFVASDKGKGMTGSNILADNGALIKRS</sequence>
<dbReference type="Pfam" id="PF13561">
    <property type="entry name" value="adh_short_C2"/>
    <property type="match status" value="1"/>
</dbReference>
<dbReference type="InterPro" id="IPR002347">
    <property type="entry name" value="SDR_fam"/>
</dbReference>
<protein>
    <submittedName>
        <fullName evidence="2">17-beta-hydroxysteroid dehydrogenase 14-like</fullName>
    </submittedName>
</protein>
<dbReference type="Gene3D" id="3.40.50.720">
    <property type="entry name" value="NAD(P)-binding Rossmann-like Domain"/>
    <property type="match status" value="1"/>
</dbReference>
<dbReference type="PRINTS" id="PR00080">
    <property type="entry name" value="SDRFAMILY"/>
</dbReference>
<organism evidence="1 2">
    <name type="scientific">Bicyclus anynana</name>
    <name type="common">Squinting bush brown butterfly</name>
    <dbReference type="NCBI Taxonomy" id="110368"/>
    <lineage>
        <taxon>Eukaryota</taxon>
        <taxon>Metazoa</taxon>
        <taxon>Ecdysozoa</taxon>
        <taxon>Arthropoda</taxon>
        <taxon>Hexapoda</taxon>
        <taxon>Insecta</taxon>
        <taxon>Pterygota</taxon>
        <taxon>Neoptera</taxon>
        <taxon>Endopterygota</taxon>
        <taxon>Lepidoptera</taxon>
        <taxon>Glossata</taxon>
        <taxon>Ditrysia</taxon>
        <taxon>Papilionoidea</taxon>
        <taxon>Nymphalidae</taxon>
        <taxon>Satyrinae</taxon>
        <taxon>Satyrini</taxon>
        <taxon>Mycalesina</taxon>
        <taxon>Bicyclus</taxon>
    </lineage>
</organism>
<dbReference type="KEGG" id="bany:112044572"/>
<accession>A0A6J1MNY3</accession>
<keyword evidence="1" id="KW-1185">Reference proteome</keyword>
<dbReference type="PANTHER" id="PTHR43975">
    <property type="entry name" value="ZGC:101858"/>
    <property type="match status" value="1"/>
</dbReference>
<evidence type="ECO:0000313" key="1">
    <source>
        <dbReference type="Proteomes" id="UP001652582"/>
    </source>
</evidence>
<dbReference type="AlphaFoldDB" id="A0A6J1MNY3"/>
<dbReference type="Proteomes" id="UP001652582">
    <property type="component" value="Chromosome 9"/>
</dbReference>
<dbReference type="SUPFAM" id="SSF51735">
    <property type="entry name" value="NAD(P)-binding Rossmann-fold domains"/>
    <property type="match status" value="1"/>
</dbReference>
<dbReference type="GeneID" id="112044572"/>
<dbReference type="InterPro" id="IPR036291">
    <property type="entry name" value="NAD(P)-bd_dom_sf"/>
</dbReference>
<evidence type="ECO:0000313" key="2">
    <source>
        <dbReference type="RefSeq" id="XP_023936209.1"/>
    </source>
</evidence>
<proteinExistence type="predicted"/>
<dbReference type="OrthoDB" id="47007at2759"/>
<gene>
    <name evidence="2" type="primary">LOC112044572</name>
</gene>
<dbReference type="FunFam" id="3.40.50.720:FF:000084">
    <property type="entry name" value="Short-chain dehydrogenase reductase"/>
    <property type="match status" value="1"/>
</dbReference>
<dbReference type="PANTHER" id="PTHR43975:SF2">
    <property type="entry name" value="EG:BACR7A4.14 PROTEIN-RELATED"/>
    <property type="match status" value="1"/>
</dbReference>
<dbReference type="PRINTS" id="PR00081">
    <property type="entry name" value="GDHRDH"/>
</dbReference>
<dbReference type="RefSeq" id="XP_023936209.1">
    <property type="nucleotide sequence ID" value="XM_024080441.2"/>
</dbReference>
<name>A0A6J1MNY3_BICAN</name>